<dbReference type="Proteomes" id="UP000244488">
    <property type="component" value="Unassembled WGS sequence"/>
</dbReference>
<reference evidence="2 3" key="1">
    <citation type="journal article" date="2016" name="Nat. Commun.">
        <title>Local admixture of amplified and diversified secreted pathogenesis determinants shapes mosaic Toxoplasma gondii genomes.</title>
        <authorList>
            <person name="Lorenzi H."/>
            <person name="Khan A."/>
            <person name="Behnke M.S."/>
            <person name="Namasivayam S."/>
            <person name="Swapna L.S."/>
            <person name="Hadjithomas M."/>
            <person name="Karamycheva S."/>
            <person name="Pinney D."/>
            <person name="Brunk B.P."/>
            <person name="Ajioka J.W."/>
            <person name="Ajzenberg D."/>
            <person name="Boothroyd J.C."/>
            <person name="Boyle J.P."/>
            <person name="Darde M.L."/>
            <person name="Diaz-Miranda M.A."/>
            <person name="Dubey J.P."/>
            <person name="Fritz H.M."/>
            <person name="Gennari S.M."/>
            <person name="Gregory B.D."/>
            <person name="Kim K."/>
            <person name="Saeij J.P."/>
            <person name="Su C."/>
            <person name="White M.W."/>
            <person name="Zhu X.Q."/>
            <person name="Howe D.K."/>
            <person name="Rosenthal B.M."/>
            <person name="Grigg M.E."/>
            <person name="Parkinson J."/>
            <person name="Liu L."/>
            <person name="Kissinger J.C."/>
            <person name="Roos D.S."/>
            <person name="Sibley L.D."/>
        </authorList>
    </citation>
    <scope>NUCLEOTIDE SEQUENCE [LARGE SCALE GENOMIC DNA]</scope>
    <source>
        <strain evidence="2 3">TgCATBr9</strain>
    </source>
</reference>
<evidence type="ECO:0000313" key="2">
    <source>
        <dbReference type="EMBL" id="PUA88070.1"/>
    </source>
</evidence>
<evidence type="ECO:0000313" key="3">
    <source>
        <dbReference type="Proteomes" id="UP000244488"/>
    </source>
</evidence>
<proteinExistence type="predicted"/>
<feature type="transmembrane region" description="Helical" evidence="1">
    <location>
        <begin position="40"/>
        <end position="60"/>
    </location>
</feature>
<comment type="caution">
    <text evidence="2">The sequence shown here is derived from an EMBL/GenBank/DDBJ whole genome shotgun (WGS) entry which is preliminary data.</text>
</comment>
<evidence type="ECO:0000256" key="1">
    <source>
        <dbReference type="SAM" id="Phobius"/>
    </source>
</evidence>
<dbReference type="VEuPathDB" id="ToxoDB:TGBR9_365710"/>
<gene>
    <name evidence="2" type="ORF">TGBR9_365710</name>
</gene>
<keyword evidence="1" id="KW-0472">Membrane</keyword>
<accession>A0A2T6IRV2</accession>
<dbReference type="AlphaFoldDB" id="A0A2T6IRV2"/>
<keyword evidence="1 2" id="KW-0812">Transmembrane</keyword>
<sequence>MSTYVSMCLRMCKHLSLSLSLRLPLYLSRSTNTGTADLIYLSLFMSLRLLLYGFTLRTVIRRSINFGAQMDILDVVPLHLVDSSVCLMRPVFNCASLRGTILGDPAVSPSSDVRLCVSLFAYLC</sequence>
<name>A0A2T6IRV2_TOXGO</name>
<organism evidence="2 3">
    <name type="scientific">Toxoplasma gondii TgCATBr9</name>
    <dbReference type="NCBI Taxonomy" id="943120"/>
    <lineage>
        <taxon>Eukaryota</taxon>
        <taxon>Sar</taxon>
        <taxon>Alveolata</taxon>
        <taxon>Apicomplexa</taxon>
        <taxon>Conoidasida</taxon>
        <taxon>Coccidia</taxon>
        <taxon>Eucoccidiorida</taxon>
        <taxon>Eimeriorina</taxon>
        <taxon>Sarcocystidae</taxon>
        <taxon>Toxoplasma</taxon>
    </lineage>
</organism>
<protein>
    <submittedName>
        <fullName evidence="2">Putative transmembrane protein</fullName>
    </submittedName>
</protein>
<dbReference type="EMBL" id="AFHV02001824">
    <property type="protein sequence ID" value="PUA88070.1"/>
    <property type="molecule type" value="Genomic_DNA"/>
</dbReference>
<keyword evidence="1" id="KW-1133">Transmembrane helix</keyword>